<evidence type="ECO:0000256" key="2">
    <source>
        <dbReference type="SAM" id="Phobius"/>
    </source>
</evidence>
<protein>
    <submittedName>
        <fullName evidence="3">Uncharacterized protein</fullName>
    </submittedName>
</protein>
<organism evidence="3 4">
    <name type="scientific">Oligosphaera ethanolica</name>
    <dbReference type="NCBI Taxonomy" id="760260"/>
    <lineage>
        <taxon>Bacteria</taxon>
        <taxon>Pseudomonadati</taxon>
        <taxon>Lentisphaerota</taxon>
        <taxon>Oligosphaeria</taxon>
        <taxon>Oligosphaerales</taxon>
        <taxon>Oligosphaeraceae</taxon>
        <taxon>Oligosphaera</taxon>
    </lineage>
</organism>
<keyword evidence="2" id="KW-0472">Membrane</keyword>
<sequence length="94" mass="9452">MSAEVATKETPAEAGEGRGAAQEGAANGATQEGAACCAGKSAANASCSSPAAGSGCPLCRCLGWFAGMWRVLLAYLLGVGLLALLMTIMRRMQQ</sequence>
<proteinExistence type="predicted"/>
<dbReference type="Proteomes" id="UP001238163">
    <property type="component" value="Unassembled WGS sequence"/>
</dbReference>
<dbReference type="RefSeq" id="WP_307259884.1">
    <property type="nucleotide sequence ID" value="NZ_JAUSVL010000001.1"/>
</dbReference>
<accession>A0AAE3VDZ9</accession>
<keyword evidence="4" id="KW-1185">Reference proteome</keyword>
<feature type="region of interest" description="Disordered" evidence="1">
    <location>
        <begin position="1"/>
        <end position="26"/>
    </location>
</feature>
<feature type="transmembrane region" description="Helical" evidence="2">
    <location>
        <begin position="72"/>
        <end position="89"/>
    </location>
</feature>
<feature type="compositionally biased region" description="Basic and acidic residues" evidence="1">
    <location>
        <begin position="1"/>
        <end position="11"/>
    </location>
</feature>
<gene>
    <name evidence="3" type="ORF">J3R75_000662</name>
</gene>
<keyword evidence="2" id="KW-1133">Transmembrane helix</keyword>
<reference evidence="3" key="1">
    <citation type="submission" date="2023-07" db="EMBL/GenBank/DDBJ databases">
        <title>Genomic Encyclopedia of Type Strains, Phase IV (KMG-IV): sequencing the most valuable type-strain genomes for metagenomic binning, comparative biology and taxonomic classification.</title>
        <authorList>
            <person name="Goeker M."/>
        </authorList>
    </citation>
    <scope>NUCLEOTIDE SEQUENCE</scope>
    <source>
        <strain evidence="3">DSM 24202</strain>
    </source>
</reference>
<evidence type="ECO:0000313" key="4">
    <source>
        <dbReference type="Proteomes" id="UP001238163"/>
    </source>
</evidence>
<comment type="caution">
    <text evidence="3">The sequence shown here is derived from an EMBL/GenBank/DDBJ whole genome shotgun (WGS) entry which is preliminary data.</text>
</comment>
<dbReference type="AlphaFoldDB" id="A0AAE3VDZ9"/>
<dbReference type="EMBL" id="JAUSVL010000001">
    <property type="protein sequence ID" value="MDQ0288555.1"/>
    <property type="molecule type" value="Genomic_DNA"/>
</dbReference>
<evidence type="ECO:0000256" key="1">
    <source>
        <dbReference type="SAM" id="MobiDB-lite"/>
    </source>
</evidence>
<name>A0AAE3VDZ9_9BACT</name>
<keyword evidence="2" id="KW-0812">Transmembrane</keyword>
<evidence type="ECO:0000313" key="3">
    <source>
        <dbReference type="EMBL" id="MDQ0288555.1"/>
    </source>
</evidence>